<keyword evidence="5" id="KW-0375">Hydrogen ion transport</keyword>
<keyword evidence="3" id="KW-0813">Transport</keyword>
<evidence type="ECO:0000256" key="9">
    <source>
        <dbReference type="SAM" id="Phobius"/>
    </source>
</evidence>
<sequence length="80" mass="8768">MGASSGTIFLFTLLWVAIGAGTPWFVPNKSWRPLAQMVIVMSSVCCYVFWLCTYIAQMNPLIGPLLERNTLIAASAAWIG</sequence>
<dbReference type="GO" id="GO:0033181">
    <property type="term" value="C:plasma membrane proton-transporting V-type ATPase complex"/>
    <property type="evidence" value="ECO:0007669"/>
    <property type="project" value="TreeGrafter"/>
</dbReference>
<dbReference type="OrthoDB" id="5985572at2759"/>
<dbReference type="GO" id="GO:0012505">
    <property type="term" value="C:endomembrane system"/>
    <property type="evidence" value="ECO:0007669"/>
    <property type="project" value="UniProtKB-SubCell"/>
</dbReference>
<gene>
    <name evidence="11" type="ORF">BIW11_00115</name>
</gene>
<accession>A0A1V9Y1Z3</accession>
<name>A0A1V9Y1Z3_9ACAR</name>
<dbReference type="STRING" id="418985.A0A1V9Y1Z3"/>
<evidence type="ECO:0000256" key="8">
    <source>
        <dbReference type="ARBA" id="ARBA00023136"/>
    </source>
</evidence>
<protein>
    <submittedName>
        <fullName evidence="11">V-type proton ATPase subunit e 2-like</fullName>
    </submittedName>
</protein>
<evidence type="ECO:0000256" key="4">
    <source>
        <dbReference type="ARBA" id="ARBA00022692"/>
    </source>
</evidence>
<comment type="caution">
    <text evidence="11">The sequence shown here is derived from an EMBL/GenBank/DDBJ whole genome shotgun (WGS) entry which is preliminary data.</text>
</comment>
<feature type="signal peptide" evidence="10">
    <location>
        <begin position="1"/>
        <end position="21"/>
    </location>
</feature>
<evidence type="ECO:0000256" key="5">
    <source>
        <dbReference type="ARBA" id="ARBA00022781"/>
    </source>
</evidence>
<comment type="similarity">
    <text evidence="2">Belongs to the V-ATPase e1/e2 subunit family.</text>
</comment>
<dbReference type="InterPro" id="IPR008389">
    <property type="entry name" value="ATPase_V0-cplx_e1/e2_su"/>
</dbReference>
<evidence type="ECO:0000256" key="10">
    <source>
        <dbReference type="SAM" id="SignalP"/>
    </source>
</evidence>
<organism evidence="11 12">
    <name type="scientific">Tropilaelaps mercedesae</name>
    <dbReference type="NCBI Taxonomy" id="418985"/>
    <lineage>
        <taxon>Eukaryota</taxon>
        <taxon>Metazoa</taxon>
        <taxon>Ecdysozoa</taxon>
        <taxon>Arthropoda</taxon>
        <taxon>Chelicerata</taxon>
        <taxon>Arachnida</taxon>
        <taxon>Acari</taxon>
        <taxon>Parasitiformes</taxon>
        <taxon>Mesostigmata</taxon>
        <taxon>Gamasina</taxon>
        <taxon>Dermanyssoidea</taxon>
        <taxon>Laelapidae</taxon>
        <taxon>Tropilaelaps</taxon>
    </lineage>
</organism>
<keyword evidence="6 9" id="KW-1133">Transmembrane helix</keyword>
<dbReference type="InParanoid" id="A0A1V9Y1Z3"/>
<keyword evidence="8 9" id="KW-0472">Membrane</keyword>
<dbReference type="EMBL" id="MNPL01000755">
    <property type="protein sequence ID" value="OQR79730.1"/>
    <property type="molecule type" value="Genomic_DNA"/>
</dbReference>
<dbReference type="PANTHER" id="PTHR12263">
    <property type="entry name" value="VACUOLAR ATP SYNTHASE SUBUNIT H"/>
    <property type="match status" value="1"/>
</dbReference>
<evidence type="ECO:0000256" key="2">
    <source>
        <dbReference type="ARBA" id="ARBA00008328"/>
    </source>
</evidence>
<evidence type="ECO:0000256" key="7">
    <source>
        <dbReference type="ARBA" id="ARBA00023065"/>
    </source>
</evidence>
<evidence type="ECO:0000256" key="3">
    <source>
        <dbReference type="ARBA" id="ARBA00022448"/>
    </source>
</evidence>
<comment type="subcellular location">
    <subcellularLocation>
        <location evidence="1">Endomembrane system</location>
        <topology evidence="1">Multi-pass membrane protein</topology>
    </subcellularLocation>
</comment>
<keyword evidence="4 9" id="KW-0812">Transmembrane</keyword>
<dbReference type="PANTHER" id="PTHR12263:SF0">
    <property type="entry name" value="V-TYPE PROTON ATPASE SUBUNIT"/>
    <property type="match status" value="1"/>
</dbReference>
<evidence type="ECO:0000313" key="12">
    <source>
        <dbReference type="Proteomes" id="UP000192247"/>
    </source>
</evidence>
<keyword evidence="12" id="KW-1185">Reference proteome</keyword>
<dbReference type="GO" id="GO:0033179">
    <property type="term" value="C:proton-transporting V-type ATPase, V0 domain"/>
    <property type="evidence" value="ECO:0007669"/>
    <property type="project" value="InterPro"/>
</dbReference>
<evidence type="ECO:0000256" key="1">
    <source>
        <dbReference type="ARBA" id="ARBA00004127"/>
    </source>
</evidence>
<proteinExistence type="inferred from homology"/>
<keyword evidence="7" id="KW-0406">Ion transport</keyword>
<dbReference type="Proteomes" id="UP000192247">
    <property type="component" value="Unassembled WGS sequence"/>
</dbReference>
<dbReference type="GO" id="GO:0046961">
    <property type="term" value="F:proton-transporting ATPase activity, rotational mechanism"/>
    <property type="evidence" value="ECO:0007669"/>
    <property type="project" value="InterPro"/>
</dbReference>
<feature type="transmembrane region" description="Helical" evidence="9">
    <location>
        <begin position="35"/>
        <end position="56"/>
    </location>
</feature>
<keyword evidence="10" id="KW-0732">Signal</keyword>
<dbReference type="Pfam" id="PF05493">
    <property type="entry name" value="ATP_synt_H"/>
    <property type="match status" value="1"/>
</dbReference>
<evidence type="ECO:0000256" key="6">
    <source>
        <dbReference type="ARBA" id="ARBA00022989"/>
    </source>
</evidence>
<dbReference type="AlphaFoldDB" id="A0A1V9Y1Z3"/>
<evidence type="ECO:0000313" key="11">
    <source>
        <dbReference type="EMBL" id="OQR79730.1"/>
    </source>
</evidence>
<reference evidence="11 12" key="1">
    <citation type="journal article" date="2017" name="Gigascience">
        <title>Draft genome of the honey bee ectoparasitic mite, Tropilaelaps mercedesae, is shaped by the parasitic life history.</title>
        <authorList>
            <person name="Dong X."/>
            <person name="Armstrong S.D."/>
            <person name="Xia D."/>
            <person name="Makepeace B.L."/>
            <person name="Darby A.C."/>
            <person name="Kadowaki T."/>
        </authorList>
    </citation>
    <scope>NUCLEOTIDE SEQUENCE [LARGE SCALE GENOMIC DNA]</scope>
    <source>
        <strain evidence="11">Wuxi-XJTLU</strain>
    </source>
</reference>
<feature type="chain" id="PRO_5013388819" evidence="10">
    <location>
        <begin position="22"/>
        <end position="80"/>
    </location>
</feature>